<evidence type="ECO:0000256" key="1">
    <source>
        <dbReference type="SAM" id="Phobius"/>
    </source>
</evidence>
<feature type="transmembrane region" description="Helical" evidence="1">
    <location>
        <begin position="176"/>
        <end position="197"/>
    </location>
</feature>
<evidence type="ECO:0000313" key="2">
    <source>
        <dbReference type="EMBL" id="MFD1514496.1"/>
    </source>
</evidence>
<dbReference type="Proteomes" id="UP001597187">
    <property type="component" value="Unassembled WGS sequence"/>
</dbReference>
<dbReference type="RefSeq" id="WP_250874428.1">
    <property type="nucleotide sequence ID" value="NZ_JALXFV010000007.1"/>
</dbReference>
<feature type="transmembrane region" description="Helical" evidence="1">
    <location>
        <begin position="140"/>
        <end position="164"/>
    </location>
</feature>
<feature type="transmembrane region" description="Helical" evidence="1">
    <location>
        <begin position="217"/>
        <end position="236"/>
    </location>
</feature>
<keyword evidence="1" id="KW-0472">Membrane</keyword>
<sequence>MRLIQVRVTDESRESVLDVLDNANADYVIADEAAGNDASIVYFPTPAGAVKEMLDDLSDAGLADDAFTIVTEIETATTPHFDELEGRYTQGPEDEIGLSHAELRTKAQELTPETPMFVVFAALSAILATAGLLLDSAIVIVGAMVVAPFAGSSLSASVGIVSGNVQSVATSVRSQLLGLAVAMISATFAAAVFRWGFLVPPSLAISEIGQVAAFTTPTIPTLTIAVVAGAAGALALSTDLPVAIAGVAVAAAVVPAAAAVGIGLVWVEPLSALGGLALLLVNVVFINISALVSLFGFGYRPSNLGGFSETLSLSPQTIISALATVALVALVVAVLFSTYQFFLFGQTVNRNVNDVLTEPQYSDLELVGVQTDYSGAALFGQEGSVTVVVSRPASAEYPQLPEALRQRIAAGTDRSVTVHVRVVENRRATPE</sequence>
<dbReference type="NCBIfam" id="TIGR00341">
    <property type="entry name" value="TIGR00341 family protein"/>
    <property type="match status" value="1"/>
</dbReference>
<dbReference type="PANTHER" id="PTHR20992">
    <property type="entry name" value="AT15442P-RELATED"/>
    <property type="match status" value="1"/>
</dbReference>
<protein>
    <submittedName>
        <fullName evidence="2">TIGR00341 family protein</fullName>
    </submittedName>
</protein>
<gene>
    <name evidence="2" type="ORF">ACFSBT_14540</name>
</gene>
<dbReference type="AlphaFoldDB" id="A0ABD6AXF2"/>
<feature type="transmembrane region" description="Helical" evidence="1">
    <location>
        <begin position="318"/>
        <end position="342"/>
    </location>
</feature>
<name>A0ABD6AXF2_9EURY</name>
<proteinExistence type="predicted"/>
<feature type="transmembrane region" description="Helical" evidence="1">
    <location>
        <begin position="243"/>
        <end position="267"/>
    </location>
</feature>
<keyword evidence="1" id="KW-1133">Transmembrane helix</keyword>
<organism evidence="2 3">
    <name type="scientific">Halomarina rubra</name>
    <dbReference type="NCBI Taxonomy" id="2071873"/>
    <lineage>
        <taxon>Archaea</taxon>
        <taxon>Methanobacteriati</taxon>
        <taxon>Methanobacteriota</taxon>
        <taxon>Stenosarchaea group</taxon>
        <taxon>Halobacteria</taxon>
        <taxon>Halobacteriales</taxon>
        <taxon>Natronomonadaceae</taxon>
        <taxon>Halomarina</taxon>
    </lineage>
</organism>
<keyword evidence="3" id="KW-1185">Reference proteome</keyword>
<reference evidence="2 3" key="1">
    <citation type="journal article" date="2019" name="Int. J. Syst. Evol. Microbiol.">
        <title>The Global Catalogue of Microorganisms (GCM) 10K type strain sequencing project: providing services to taxonomists for standard genome sequencing and annotation.</title>
        <authorList>
            <consortium name="The Broad Institute Genomics Platform"/>
            <consortium name="The Broad Institute Genome Sequencing Center for Infectious Disease"/>
            <person name="Wu L."/>
            <person name="Ma J."/>
        </authorList>
    </citation>
    <scope>NUCLEOTIDE SEQUENCE [LARGE SCALE GENOMIC DNA]</scope>
    <source>
        <strain evidence="2 3">CGMCC 1.12563</strain>
    </source>
</reference>
<evidence type="ECO:0000313" key="3">
    <source>
        <dbReference type="Proteomes" id="UP001597187"/>
    </source>
</evidence>
<comment type="caution">
    <text evidence="2">The sequence shown here is derived from an EMBL/GenBank/DDBJ whole genome shotgun (WGS) entry which is preliminary data.</text>
</comment>
<feature type="transmembrane region" description="Helical" evidence="1">
    <location>
        <begin position="114"/>
        <end position="134"/>
    </location>
</feature>
<accession>A0ABD6AXF2</accession>
<keyword evidence="1" id="KW-0812">Transmembrane</keyword>
<dbReference type="PANTHER" id="PTHR20992:SF9">
    <property type="entry name" value="AT15442P-RELATED"/>
    <property type="match status" value="1"/>
</dbReference>
<dbReference type="EMBL" id="JBHUDC010000007">
    <property type="protein sequence ID" value="MFD1514496.1"/>
    <property type="molecule type" value="Genomic_DNA"/>
</dbReference>
<dbReference type="Pfam" id="PF04087">
    <property type="entry name" value="DUF389"/>
    <property type="match status" value="1"/>
</dbReference>
<feature type="transmembrane region" description="Helical" evidence="1">
    <location>
        <begin position="273"/>
        <end position="297"/>
    </location>
</feature>
<dbReference type="InterPro" id="IPR005240">
    <property type="entry name" value="DUF389"/>
</dbReference>